<comment type="similarity">
    <text evidence="1">Belongs to the short-chain dehydrogenases/reductases (SDR) family.</text>
</comment>
<evidence type="ECO:0000256" key="1">
    <source>
        <dbReference type="ARBA" id="ARBA00006484"/>
    </source>
</evidence>
<dbReference type="PRINTS" id="PR00080">
    <property type="entry name" value="SDRFAMILY"/>
</dbReference>
<dbReference type="OrthoDB" id="47007at2759"/>
<keyword evidence="3" id="KW-0560">Oxidoreductase</keyword>
<feature type="region of interest" description="Disordered" evidence="4">
    <location>
        <begin position="1"/>
        <end position="31"/>
    </location>
</feature>
<dbReference type="Pfam" id="PF13561">
    <property type="entry name" value="adh_short_C2"/>
    <property type="match status" value="1"/>
</dbReference>
<evidence type="ECO:0000256" key="4">
    <source>
        <dbReference type="SAM" id="MobiDB-lite"/>
    </source>
</evidence>
<name>A0A3M7DNJ1_HORWE</name>
<organism evidence="5 6">
    <name type="scientific">Hortaea werneckii</name>
    <name type="common">Black yeast</name>
    <name type="synonym">Cladosporium werneckii</name>
    <dbReference type="NCBI Taxonomy" id="91943"/>
    <lineage>
        <taxon>Eukaryota</taxon>
        <taxon>Fungi</taxon>
        <taxon>Dikarya</taxon>
        <taxon>Ascomycota</taxon>
        <taxon>Pezizomycotina</taxon>
        <taxon>Dothideomycetes</taxon>
        <taxon>Dothideomycetidae</taxon>
        <taxon>Mycosphaerellales</taxon>
        <taxon>Teratosphaeriaceae</taxon>
        <taxon>Hortaea</taxon>
    </lineage>
</organism>
<evidence type="ECO:0000256" key="3">
    <source>
        <dbReference type="ARBA" id="ARBA00023002"/>
    </source>
</evidence>
<reference evidence="5 6" key="1">
    <citation type="journal article" date="2018" name="BMC Genomics">
        <title>Genomic evidence for intraspecific hybridization in a clonal and extremely halotolerant yeast.</title>
        <authorList>
            <person name="Gostincar C."/>
            <person name="Stajich J.E."/>
            <person name="Zupancic J."/>
            <person name="Zalar P."/>
            <person name="Gunde-Cimerman N."/>
        </authorList>
    </citation>
    <scope>NUCLEOTIDE SEQUENCE [LARGE SCALE GENOMIC DNA]</scope>
    <source>
        <strain evidence="5 6">EXF-2682</strain>
    </source>
</reference>
<dbReference type="PANTHER" id="PTHR48107">
    <property type="entry name" value="NADPH-DEPENDENT ALDEHYDE REDUCTASE-LIKE PROTEIN, CHLOROPLASTIC-RELATED"/>
    <property type="match status" value="1"/>
</dbReference>
<dbReference type="PANTHER" id="PTHR48107:SF16">
    <property type="entry name" value="NADPH-DEPENDENT ALDEHYDE REDUCTASE 1, CHLOROPLASTIC"/>
    <property type="match status" value="1"/>
</dbReference>
<evidence type="ECO:0000313" key="6">
    <source>
        <dbReference type="Proteomes" id="UP000269276"/>
    </source>
</evidence>
<comment type="caution">
    <text evidence="5">The sequence shown here is derived from an EMBL/GenBank/DDBJ whole genome shotgun (WGS) entry which is preliminary data.</text>
</comment>
<dbReference type="Proteomes" id="UP000269276">
    <property type="component" value="Unassembled WGS sequence"/>
</dbReference>
<dbReference type="EMBL" id="QWIP01000334">
    <property type="protein sequence ID" value="RMY65885.1"/>
    <property type="molecule type" value="Genomic_DNA"/>
</dbReference>
<dbReference type="PRINTS" id="PR00081">
    <property type="entry name" value="GDHRDH"/>
</dbReference>
<dbReference type="FunFam" id="3.40.50.720:FF:000084">
    <property type="entry name" value="Short-chain dehydrogenase reductase"/>
    <property type="match status" value="1"/>
</dbReference>
<dbReference type="AlphaFoldDB" id="A0A3M7DNJ1"/>
<dbReference type="SUPFAM" id="SSF51735">
    <property type="entry name" value="NAD(P)-binding Rossmann-fold domains"/>
    <property type="match status" value="1"/>
</dbReference>
<keyword evidence="2" id="KW-0521">NADP</keyword>
<gene>
    <name evidence="5" type="ORF">D0863_08806</name>
</gene>
<dbReference type="VEuPathDB" id="FungiDB:BTJ68_09487"/>
<proteinExistence type="inferred from homology"/>
<protein>
    <submittedName>
        <fullName evidence="5">Uncharacterized protein</fullName>
    </submittedName>
</protein>
<evidence type="ECO:0000256" key="2">
    <source>
        <dbReference type="ARBA" id="ARBA00022857"/>
    </source>
</evidence>
<dbReference type="InterPro" id="IPR020904">
    <property type="entry name" value="Sc_DH/Rdtase_CS"/>
</dbReference>
<dbReference type="Gene3D" id="3.40.50.720">
    <property type="entry name" value="NAD(P)-binding Rossmann-like Domain"/>
    <property type="match status" value="1"/>
</dbReference>
<dbReference type="GO" id="GO:0016614">
    <property type="term" value="F:oxidoreductase activity, acting on CH-OH group of donors"/>
    <property type="evidence" value="ECO:0007669"/>
    <property type="project" value="UniProtKB-ARBA"/>
</dbReference>
<sequence length="312" mass="33817">MANAPSDKPVTAYPWKGLTPQDQTGGPGLDSKLTPAANFSQLEFWDEKGNPSLQEYEGRGLLKNKTALITGGDSGIGRAVAICFAREGADVTICYLAEEEEDAQVTKKEIEKAGRRCELTQGNIREESFCKNAVETHVKKFGKLNVLVNNAAMQEICNDLKDINLESVEKTYRTNILGMFCMTKYALQHMKRGDSIVNSTSVASYMGNPQLVDYASTKGAITQFTKSLAQQQASKGIRINGVAPGIIWTPLQPATKGNPPEVMETIGVNMEPLQRPGMPVECAMAYVFLASPMGSYTTGEVIHVNGGLEVQG</sequence>
<dbReference type="PROSITE" id="PS00061">
    <property type="entry name" value="ADH_SHORT"/>
    <property type="match status" value="1"/>
</dbReference>
<dbReference type="InterPro" id="IPR036291">
    <property type="entry name" value="NAD(P)-bd_dom_sf"/>
</dbReference>
<dbReference type="InterPro" id="IPR002347">
    <property type="entry name" value="SDR_fam"/>
</dbReference>
<evidence type="ECO:0000313" key="5">
    <source>
        <dbReference type="EMBL" id="RMY65885.1"/>
    </source>
</evidence>
<accession>A0A3M7DNJ1</accession>